<evidence type="ECO:0008006" key="3">
    <source>
        <dbReference type="Google" id="ProtNLM"/>
    </source>
</evidence>
<dbReference type="RefSeq" id="WP_066406183.1">
    <property type="nucleotide sequence ID" value="NZ_CP011390.1"/>
</dbReference>
<dbReference type="OrthoDB" id="5381546at2"/>
<evidence type="ECO:0000313" key="2">
    <source>
        <dbReference type="Proteomes" id="UP000077177"/>
    </source>
</evidence>
<evidence type="ECO:0000313" key="1">
    <source>
        <dbReference type="EMBL" id="ANE52040.1"/>
    </source>
</evidence>
<accession>A0A172TYC2</accession>
<dbReference type="Proteomes" id="UP000077177">
    <property type="component" value="Chromosome"/>
</dbReference>
<sequence length="185" mass="20599">MFAIVLLLGHLAVSAQKWLPDHTKLQYAGGIGFLSVGVGYHNKKDKLQGDVFYGFTPASVGGLDIHALTVKGTWFPLKPINRKTWQLRPLSTGLQVNYTFGKQYFGFTPDNYPYDYYKFPTALHAGAFIGGQVNKQVSSRRGIKRIGLYYELGTYDVELASYVRNRKALSVPDILNLGIGIVTSF</sequence>
<dbReference type="EMBL" id="CP011390">
    <property type="protein sequence ID" value="ANE52040.1"/>
    <property type="molecule type" value="Genomic_DNA"/>
</dbReference>
<gene>
    <name evidence="1" type="ORF">SY85_17595</name>
</gene>
<dbReference type="STRING" id="1492898.SY85_17595"/>
<keyword evidence="2" id="KW-1185">Reference proteome</keyword>
<dbReference type="AlphaFoldDB" id="A0A172TYC2"/>
<proteinExistence type="predicted"/>
<protein>
    <recommendedName>
        <fullName evidence="3">Outer membrane protein beta-barrel domain-containing protein</fullName>
    </recommendedName>
</protein>
<reference evidence="2" key="1">
    <citation type="submission" date="2015-01" db="EMBL/GenBank/DDBJ databases">
        <title>Flavisolibacter sp./LCS9/ whole genome sequencing.</title>
        <authorList>
            <person name="Kim M.K."/>
            <person name="Srinivasan S."/>
            <person name="Lee J.-J."/>
        </authorList>
    </citation>
    <scope>NUCLEOTIDE SEQUENCE [LARGE SCALE GENOMIC DNA]</scope>
    <source>
        <strain evidence="2">LCS9</strain>
    </source>
</reference>
<name>A0A172TYC2_9BACT</name>
<reference evidence="1 2" key="2">
    <citation type="journal article" date="2016" name="Int. J. Syst. Evol. Microbiol.">
        <title>Flavisolibacter tropicus sp. nov., isolated from tropical soil.</title>
        <authorList>
            <person name="Lee J.J."/>
            <person name="Kang M.S."/>
            <person name="Kim G.S."/>
            <person name="Lee C.S."/>
            <person name="Lim S."/>
            <person name="Lee J."/>
            <person name="Roh S.H."/>
            <person name="Kang H."/>
            <person name="Ha J.M."/>
            <person name="Bae S."/>
            <person name="Jung H.Y."/>
            <person name="Kim M.K."/>
        </authorList>
    </citation>
    <scope>NUCLEOTIDE SEQUENCE [LARGE SCALE GENOMIC DNA]</scope>
    <source>
        <strain evidence="1 2">LCS9</strain>
    </source>
</reference>
<dbReference type="KEGG" id="fla:SY85_17595"/>
<organism evidence="1 2">
    <name type="scientific">Flavisolibacter tropicus</name>
    <dbReference type="NCBI Taxonomy" id="1492898"/>
    <lineage>
        <taxon>Bacteria</taxon>
        <taxon>Pseudomonadati</taxon>
        <taxon>Bacteroidota</taxon>
        <taxon>Chitinophagia</taxon>
        <taxon>Chitinophagales</taxon>
        <taxon>Chitinophagaceae</taxon>
        <taxon>Flavisolibacter</taxon>
    </lineage>
</organism>